<evidence type="ECO:0000313" key="1">
    <source>
        <dbReference type="EMBL" id="MDG3016151.1"/>
    </source>
</evidence>
<name>A0A9X4M2S9_9ACTN</name>
<dbReference type="RefSeq" id="WP_277830139.1">
    <property type="nucleotide sequence ID" value="NZ_JAAIVF010000001.1"/>
</dbReference>
<evidence type="ECO:0000313" key="2">
    <source>
        <dbReference type="Proteomes" id="UP001152755"/>
    </source>
</evidence>
<organism evidence="1 2">
    <name type="scientific">Speluncibacter jeojiensis</name>
    <dbReference type="NCBI Taxonomy" id="2710754"/>
    <lineage>
        <taxon>Bacteria</taxon>
        <taxon>Bacillati</taxon>
        <taxon>Actinomycetota</taxon>
        <taxon>Actinomycetes</taxon>
        <taxon>Mycobacteriales</taxon>
        <taxon>Speluncibacteraceae</taxon>
        <taxon>Speluncibacter</taxon>
    </lineage>
</organism>
<dbReference type="EMBL" id="JANRHA010000011">
    <property type="protein sequence ID" value="MDG3016151.1"/>
    <property type="molecule type" value="Genomic_DNA"/>
</dbReference>
<accession>A0A9X4M2S9</accession>
<protein>
    <submittedName>
        <fullName evidence="1">Uncharacterized protein</fullName>
    </submittedName>
</protein>
<keyword evidence="2" id="KW-1185">Reference proteome</keyword>
<sequence>MGLFELITLPLRAGIAYTQASIGVARLVAPGGPIRVVYRLADLTDEDRPLGQALAPGGTLDRLLAEGDVLVQLTAVLGPLDRALKPGGPLERLLAEDGLLDQLVAEGGVLDRLVDVSGALAQLTPSLDLLDEPIRQLDHATGALTAAVAPLTVAAESLRDLASRVPGMPPIPGFGRRDRG</sequence>
<dbReference type="AlphaFoldDB" id="A0A9X4M2S9"/>
<reference evidence="1" key="1">
    <citation type="submission" date="2022-08" db="EMBL/GenBank/DDBJ databases">
        <title>Genome analysis of Corynebacteriales strain.</title>
        <authorList>
            <person name="Lee S.D."/>
        </authorList>
    </citation>
    <scope>NUCLEOTIDE SEQUENCE</scope>
    <source>
        <strain evidence="1">D3-21</strain>
    </source>
</reference>
<proteinExistence type="predicted"/>
<dbReference type="Proteomes" id="UP001152755">
    <property type="component" value="Unassembled WGS sequence"/>
</dbReference>
<comment type="caution">
    <text evidence="1">The sequence shown here is derived from an EMBL/GenBank/DDBJ whole genome shotgun (WGS) entry which is preliminary data.</text>
</comment>
<gene>
    <name evidence="1" type="ORF">NVS88_16470</name>
</gene>